<name>A0ABU5NDA0_9RICK</name>
<accession>A0ABU5NDA0</accession>
<dbReference type="Proteomes" id="UP001291687">
    <property type="component" value="Unassembled WGS sequence"/>
</dbReference>
<protein>
    <submittedName>
        <fullName evidence="1">Uncharacterized protein</fullName>
    </submittedName>
</protein>
<reference evidence="1 2" key="1">
    <citation type="submission" date="2023-03" db="EMBL/GenBank/DDBJ databases">
        <title>Host association and intracellularity evolved multiple times independently in the Rickettsiales.</title>
        <authorList>
            <person name="Castelli M."/>
            <person name="Nardi T."/>
            <person name="Gammuto L."/>
            <person name="Bellinzona G."/>
            <person name="Sabaneyeva E."/>
            <person name="Potekhin A."/>
            <person name="Serra V."/>
            <person name="Petroni G."/>
            <person name="Sassera D."/>
        </authorList>
    </citation>
    <scope>NUCLEOTIDE SEQUENCE [LARGE SCALE GENOMIC DNA]</scope>
    <source>
        <strain evidence="1 2">Sr 2-6</strain>
    </source>
</reference>
<proteinExistence type="predicted"/>
<dbReference type="EMBL" id="JARJFB010000088">
    <property type="protein sequence ID" value="MEA0971154.1"/>
    <property type="molecule type" value="Genomic_DNA"/>
</dbReference>
<comment type="caution">
    <text evidence="1">The sequence shown here is derived from an EMBL/GenBank/DDBJ whole genome shotgun (WGS) entry which is preliminary data.</text>
</comment>
<keyword evidence="2" id="KW-1185">Reference proteome</keyword>
<organism evidence="1 2">
    <name type="scientific">Candidatus Megaera venefica</name>
    <dbReference type="NCBI Taxonomy" id="2055910"/>
    <lineage>
        <taxon>Bacteria</taxon>
        <taxon>Pseudomonadati</taxon>
        <taxon>Pseudomonadota</taxon>
        <taxon>Alphaproteobacteria</taxon>
        <taxon>Rickettsiales</taxon>
        <taxon>Rickettsiaceae</taxon>
        <taxon>Candidatus Megaera</taxon>
    </lineage>
</organism>
<sequence length="176" mass="19501">MKSELQKKDSKSNSVNINLEFQAITNAFCIEEANQEKEKEKVEFSVALLNQVVRAGYDNDDPQKMSDNTLVAISDIKPKDTIEAMLAAQMLAIHNAAMKNLTRANGLLSSRSYKEIELGAKAFNVANKLARTYATQVEALQRYRGKGQQKMVIEHVNVNSGGQAIIGNVETNKKLN</sequence>
<evidence type="ECO:0000313" key="2">
    <source>
        <dbReference type="Proteomes" id="UP001291687"/>
    </source>
</evidence>
<dbReference type="RefSeq" id="WP_322777056.1">
    <property type="nucleotide sequence ID" value="NZ_JARJFB010000088.1"/>
</dbReference>
<evidence type="ECO:0000313" key="1">
    <source>
        <dbReference type="EMBL" id="MEA0971154.1"/>
    </source>
</evidence>
<gene>
    <name evidence="1" type="ORF">Megvenef_01127</name>
</gene>